<accession>A0AAD1Y204</accession>
<dbReference type="PANTHER" id="PTHR11886">
    <property type="entry name" value="DYNEIN LIGHT CHAIN"/>
    <property type="match status" value="1"/>
</dbReference>
<proteinExistence type="inferred from homology"/>
<evidence type="ECO:0000313" key="12">
    <source>
        <dbReference type="Proteomes" id="UP001295684"/>
    </source>
</evidence>
<dbReference type="InterPro" id="IPR037177">
    <property type="entry name" value="DLC_sf"/>
</dbReference>
<dbReference type="Proteomes" id="UP001295684">
    <property type="component" value="Unassembled WGS sequence"/>
</dbReference>
<evidence type="ECO:0000313" key="11">
    <source>
        <dbReference type="EMBL" id="CAI2383109.1"/>
    </source>
</evidence>
<dbReference type="SMART" id="SM01375">
    <property type="entry name" value="Dynein_light"/>
    <property type="match status" value="1"/>
</dbReference>
<dbReference type="FunFam" id="3.30.740.10:FF:000005">
    <property type="entry name" value="Dynein light chain"/>
    <property type="match status" value="1"/>
</dbReference>
<dbReference type="GO" id="GO:0005874">
    <property type="term" value="C:microtubule"/>
    <property type="evidence" value="ECO:0007669"/>
    <property type="project" value="UniProtKB-KW"/>
</dbReference>
<keyword evidence="7" id="KW-0653">Protein transport</keyword>
<dbReference type="Gene3D" id="3.30.740.10">
    <property type="entry name" value="Protein Inhibitor Of Neuronal Nitric Oxide Synthase"/>
    <property type="match status" value="1"/>
</dbReference>
<dbReference type="SUPFAM" id="SSF54648">
    <property type="entry name" value="DLC"/>
    <property type="match status" value="1"/>
</dbReference>
<gene>
    <name evidence="11" type="ORF">ECRASSUSDP1_LOCUS24600</name>
</gene>
<evidence type="ECO:0000256" key="9">
    <source>
        <dbReference type="ARBA" id="ARBA00023242"/>
    </source>
</evidence>
<keyword evidence="10" id="KW-0505">Motor protein</keyword>
<dbReference type="InterPro" id="IPR001372">
    <property type="entry name" value="Dynein_light_chain_typ-1/2"/>
</dbReference>
<comment type="subcellular location">
    <subcellularLocation>
        <location evidence="2 10">Cytoplasm</location>
        <location evidence="2 10">Cytoskeleton</location>
    </subcellularLocation>
    <subcellularLocation>
        <location evidence="1">Nucleus</location>
    </subcellularLocation>
</comment>
<evidence type="ECO:0000256" key="4">
    <source>
        <dbReference type="ARBA" id="ARBA00022490"/>
    </source>
</evidence>
<dbReference type="GO" id="GO:0005634">
    <property type="term" value="C:nucleus"/>
    <property type="evidence" value="ECO:0007669"/>
    <property type="project" value="UniProtKB-SubCell"/>
</dbReference>
<dbReference type="Pfam" id="PF01221">
    <property type="entry name" value="Dynein_light"/>
    <property type="match status" value="1"/>
</dbReference>
<evidence type="ECO:0000256" key="6">
    <source>
        <dbReference type="ARBA" id="ARBA00022816"/>
    </source>
</evidence>
<keyword evidence="9" id="KW-0539">Nucleus</keyword>
<keyword evidence="5 10" id="KW-0493">Microtubule</keyword>
<keyword evidence="10" id="KW-0243">Dynein</keyword>
<keyword evidence="3" id="KW-0813">Transport</keyword>
<name>A0AAD1Y204_EUPCR</name>
<evidence type="ECO:0000256" key="3">
    <source>
        <dbReference type="ARBA" id="ARBA00022448"/>
    </source>
</evidence>
<evidence type="ECO:0000256" key="8">
    <source>
        <dbReference type="ARBA" id="ARBA00023212"/>
    </source>
</evidence>
<dbReference type="AlphaFoldDB" id="A0AAD1Y204"/>
<keyword evidence="6" id="KW-0509">mRNA transport</keyword>
<dbReference type="GO" id="GO:0045505">
    <property type="term" value="F:dynein intermediate chain binding"/>
    <property type="evidence" value="ECO:0007669"/>
    <property type="project" value="TreeGrafter"/>
</dbReference>
<evidence type="ECO:0000256" key="2">
    <source>
        <dbReference type="ARBA" id="ARBA00004245"/>
    </source>
</evidence>
<comment type="caution">
    <text evidence="11">The sequence shown here is derived from an EMBL/GenBank/DDBJ whole genome shotgun (WGS) entry which is preliminary data.</text>
</comment>
<dbReference type="PANTHER" id="PTHR11886:SF35">
    <property type="entry name" value="DYNEIN LIGHT CHAIN"/>
    <property type="match status" value="1"/>
</dbReference>
<dbReference type="GO" id="GO:0005868">
    <property type="term" value="C:cytoplasmic dynein complex"/>
    <property type="evidence" value="ECO:0007669"/>
    <property type="project" value="TreeGrafter"/>
</dbReference>
<evidence type="ECO:0000256" key="1">
    <source>
        <dbReference type="ARBA" id="ARBA00004123"/>
    </source>
</evidence>
<protein>
    <recommendedName>
        <fullName evidence="10">Dynein light chain</fullName>
    </recommendedName>
</protein>
<reference evidence="11" key="1">
    <citation type="submission" date="2023-07" db="EMBL/GenBank/DDBJ databases">
        <authorList>
            <consortium name="AG Swart"/>
            <person name="Singh M."/>
            <person name="Singh A."/>
            <person name="Seah K."/>
            <person name="Emmerich C."/>
        </authorList>
    </citation>
    <scope>NUCLEOTIDE SEQUENCE</scope>
    <source>
        <strain evidence="11">DP1</strain>
    </source>
</reference>
<keyword evidence="12" id="KW-1185">Reference proteome</keyword>
<evidence type="ECO:0000256" key="7">
    <source>
        <dbReference type="ARBA" id="ARBA00022927"/>
    </source>
</evidence>
<keyword evidence="8 10" id="KW-0206">Cytoskeleton</keyword>
<evidence type="ECO:0000256" key="5">
    <source>
        <dbReference type="ARBA" id="ARBA00022701"/>
    </source>
</evidence>
<keyword evidence="4 10" id="KW-0963">Cytoplasm</keyword>
<dbReference type="GO" id="GO:0051028">
    <property type="term" value="P:mRNA transport"/>
    <property type="evidence" value="ECO:0007669"/>
    <property type="project" value="UniProtKB-KW"/>
</dbReference>
<dbReference type="EMBL" id="CAMPGE010025344">
    <property type="protein sequence ID" value="CAI2383109.1"/>
    <property type="molecule type" value="Genomic_DNA"/>
</dbReference>
<evidence type="ECO:0000256" key="10">
    <source>
        <dbReference type="RuleBase" id="RU365010"/>
    </source>
</evidence>
<comment type="similarity">
    <text evidence="10">Belongs to the dynein light chain family.</text>
</comment>
<dbReference type="GO" id="GO:0015031">
    <property type="term" value="P:protein transport"/>
    <property type="evidence" value="ECO:0007669"/>
    <property type="project" value="UniProtKB-KW"/>
</dbReference>
<organism evidence="11 12">
    <name type="scientific">Euplotes crassus</name>
    <dbReference type="NCBI Taxonomy" id="5936"/>
    <lineage>
        <taxon>Eukaryota</taxon>
        <taxon>Sar</taxon>
        <taxon>Alveolata</taxon>
        <taxon>Ciliophora</taxon>
        <taxon>Intramacronucleata</taxon>
        <taxon>Spirotrichea</taxon>
        <taxon>Hypotrichia</taxon>
        <taxon>Euplotida</taxon>
        <taxon>Euplotidae</taxon>
        <taxon>Moneuplotes</taxon>
    </lineage>
</organism>
<dbReference type="GO" id="GO:0007017">
    <property type="term" value="P:microtubule-based process"/>
    <property type="evidence" value="ECO:0007669"/>
    <property type="project" value="InterPro"/>
</dbReference>
<sequence>MEEKKIRIESSEMSKDMINVAIQVVRKFEKAKTEKDMAIDIKREFDLQFFPTWQCIVGKSFGSEIGFEEENMLYFYWGEYAILLWKAG</sequence>